<dbReference type="InterPro" id="IPR036411">
    <property type="entry name" value="TorD-like_sf"/>
</dbReference>
<dbReference type="EMBL" id="MJAT01000001">
    <property type="protein sequence ID" value="OEH86887.1"/>
    <property type="molecule type" value="Genomic_DNA"/>
</dbReference>
<evidence type="ECO:0000256" key="1">
    <source>
        <dbReference type="ARBA" id="ARBA00023186"/>
    </source>
</evidence>
<dbReference type="Proteomes" id="UP000095255">
    <property type="component" value="Unassembled WGS sequence"/>
</dbReference>
<sequence length="216" mass="25317">MTINLLQVEMNQAKLSLYHILSQYYLKGVQKLNKDIVQTLREINIEEYPDIQSGIQRIIEGLSQDEDSYLQTNYEYSKLFVGPEKVVATPYESVYRSRDRLLMQKETIDVRNFYRKLGLEVIKKGSQPDDHLGLELDCMCYMLYQSLKQPEEQFYNNLYRDFIKNHISQWVPKHCELVLEYSKTLVCTGMAQLLKGLIALELSSIEQSKQELDVLS</sequence>
<evidence type="ECO:0000313" key="2">
    <source>
        <dbReference type="EMBL" id="OEH86887.1"/>
    </source>
</evidence>
<evidence type="ECO:0000313" key="3">
    <source>
        <dbReference type="Proteomes" id="UP000095255"/>
    </source>
</evidence>
<keyword evidence="1" id="KW-0143">Chaperone</keyword>
<dbReference type="Pfam" id="PF02613">
    <property type="entry name" value="Nitrate_red_del"/>
    <property type="match status" value="1"/>
</dbReference>
<dbReference type="OrthoDB" id="9795302at2"/>
<accession>A0A1E5L9R7</accession>
<comment type="caution">
    <text evidence="2">The sequence shown here is derived from an EMBL/GenBank/DDBJ whole genome shotgun (WGS) entry which is preliminary data.</text>
</comment>
<reference evidence="2 3" key="1">
    <citation type="submission" date="2016-09" db="EMBL/GenBank/DDBJ databases">
        <title>Desulfuribacillus arsenicus sp. nov., an obligately anaerobic, dissimilatory arsenic- and antimonate-reducing bacterium isolated from anoxic sediments.</title>
        <authorList>
            <person name="Abin C.A."/>
            <person name="Hollibaugh J.T."/>
        </authorList>
    </citation>
    <scope>NUCLEOTIDE SEQUENCE [LARGE SCALE GENOMIC DNA]</scope>
    <source>
        <strain evidence="2 3">MLFW-2</strain>
    </source>
</reference>
<name>A0A1E5L9R7_9FIRM</name>
<keyword evidence="3" id="KW-1185">Reference proteome</keyword>
<dbReference type="PANTHER" id="PTHR34227:SF1">
    <property type="entry name" value="DIMETHYL SULFOXIDE REDUCTASE CHAPERONE-RELATED"/>
    <property type="match status" value="1"/>
</dbReference>
<dbReference type="PANTHER" id="PTHR34227">
    <property type="entry name" value="CHAPERONE PROTEIN YCDY"/>
    <property type="match status" value="1"/>
</dbReference>
<dbReference type="AlphaFoldDB" id="A0A1E5L9R7"/>
<dbReference type="Gene3D" id="1.10.3480.10">
    <property type="entry name" value="TorD-like"/>
    <property type="match status" value="1"/>
</dbReference>
<dbReference type="STRING" id="1390249.BHU72_01085"/>
<dbReference type="SUPFAM" id="SSF89155">
    <property type="entry name" value="TorD-like"/>
    <property type="match status" value="1"/>
</dbReference>
<organism evidence="2 3">
    <name type="scientific">Desulfuribacillus stibiiarsenatis</name>
    <dbReference type="NCBI Taxonomy" id="1390249"/>
    <lineage>
        <taxon>Bacteria</taxon>
        <taxon>Bacillati</taxon>
        <taxon>Bacillota</taxon>
        <taxon>Desulfuribacillia</taxon>
        <taxon>Desulfuribacillales</taxon>
        <taxon>Desulfuribacillaceae</taxon>
        <taxon>Desulfuribacillus</taxon>
    </lineage>
</organism>
<protein>
    <recommendedName>
        <fullName evidence="4">Dehydrogenase</fullName>
    </recommendedName>
</protein>
<dbReference type="InterPro" id="IPR020945">
    <property type="entry name" value="DMSO/NO3_reduct_chaperone"/>
</dbReference>
<proteinExistence type="predicted"/>
<dbReference type="InterPro" id="IPR050289">
    <property type="entry name" value="TorD/DmsD_chaperones"/>
</dbReference>
<dbReference type="RefSeq" id="WP_069700765.1">
    <property type="nucleotide sequence ID" value="NZ_MJAT01000001.1"/>
</dbReference>
<gene>
    <name evidence="2" type="ORF">BHU72_01085</name>
</gene>
<evidence type="ECO:0008006" key="4">
    <source>
        <dbReference type="Google" id="ProtNLM"/>
    </source>
</evidence>